<evidence type="ECO:0000256" key="14">
    <source>
        <dbReference type="ARBA" id="ARBA00031730"/>
    </source>
</evidence>
<dbReference type="PROSITE" id="PS51450">
    <property type="entry name" value="LRR"/>
    <property type="match status" value="1"/>
</dbReference>
<accession>A0A7K5FX17</accession>
<feature type="chain" id="PRO_5029820020" description="Mimecan" evidence="15">
    <location>
        <begin position="20"/>
        <end position="281"/>
    </location>
</feature>
<dbReference type="SUPFAM" id="SSF52058">
    <property type="entry name" value="L domain-like"/>
    <property type="match status" value="1"/>
</dbReference>
<evidence type="ECO:0000256" key="1">
    <source>
        <dbReference type="ARBA" id="ARBA00003759"/>
    </source>
</evidence>
<evidence type="ECO:0000256" key="15">
    <source>
        <dbReference type="SAM" id="SignalP"/>
    </source>
</evidence>
<name>A0A7K5FX17_PROAR</name>
<keyword evidence="11" id="KW-0339">Growth factor</keyword>
<feature type="signal peptide" evidence="15">
    <location>
        <begin position="1"/>
        <end position="19"/>
    </location>
</feature>
<sequence length="281" mass="32166">MKTLQTAFFLFVFVPLVNAAPPIQQEPLPFYEYDTDVTMGSLSQQDYEIQSKDIKKVFHLYYELLFLTAKYYMNKVLHAYVQVLWSSGIEACKQANIPSVPSLHMQVINLLVSISTKSAVLVKVSYCQIASVNKPSLKAKQICKTTKASNHRQANRLMSLKEQRCSSITFYVLQSSMPNKTLNQKRQMGQNSEKLTNLAYLYLGHNALESVPLNLPESLRILHLQYNNITTITDDTFCKSNNTRYIRTRMDEIRMEGNPILLAKHVNAFSCLRTLPVGTYY</sequence>
<evidence type="ECO:0000256" key="9">
    <source>
        <dbReference type="ARBA" id="ARBA00022737"/>
    </source>
</evidence>
<keyword evidence="12" id="KW-1015">Disulfide bond</keyword>
<dbReference type="InterPro" id="IPR032675">
    <property type="entry name" value="LRR_dom_sf"/>
</dbReference>
<evidence type="ECO:0000256" key="6">
    <source>
        <dbReference type="ARBA" id="ARBA00022530"/>
    </source>
</evidence>
<dbReference type="SMART" id="SM00369">
    <property type="entry name" value="LRR_TYP"/>
    <property type="match status" value="2"/>
</dbReference>
<keyword evidence="5" id="KW-0964">Secreted</keyword>
<keyword evidence="8 15" id="KW-0732">Signal</keyword>
<dbReference type="Proteomes" id="UP000562415">
    <property type="component" value="Unassembled WGS sequence"/>
</dbReference>
<evidence type="ECO:0000256" key="11">
    <source>
        <dbReference type="ARBA" id="ARBA00023030"/>
    </source>
</evidence>
<protein>
    <recommendedName>
        <fullName evidence="4">Mimecan</fullName>
    </recommendedName>
    <alternativeName>
        <fullName evidence="14">Osteoglycin</fullName>
    </alternativeName>
</protein>
<evidence type="ECO:0000256" key="5">
    <source>
        <dbReference type="ARBA" id="ARBA00022525"/>
    </source>
</evidence>
<organism evidence="16 17">
    <name type="scientific">Probosciger aterrimus</name>
    <name type="common">Palm cockatoo</name>
    <dbReference type="NCBI Taxonomy" id="141839"/>
    <lineage>
        <taxon>Eukaryota</taxon>
        <taxon>Metazoa</taxon>
        <taxon>Chordata</taxon>
        <taxon>Craniata</taxon>
        <taxon>Vertebrata</taxon>
        <taxon>Euteleostomi</taxon>
        <taxon>Archelosauria</taxon>
        <taxon>Archosauria</taxon>
        <taxon>Dinosauria</taxon>
        <taxon>Saurischia</taxon>
        <taxon>Theropoda</taxon>
        <taxon>Coelurosauria</taxon>
        <taxon>Aves</taxon>
        <taxon>Neognathae</taxon>
        <taxon>Neoaves</taxon>
        <taxon>Telluraves</taxon>
        <taxon>Australaves</taxon>
        <taxon>Psittaciformes</taxon>
        <taxon>Cacatuidae</taxon>
        <taxon>Probosciger</taxon>
    </lineage>
</organism>
<dbReference type="Gene3D" id="3.80.10.10">
    <property type="entry name" value="Ribonuclease Inhibitor"/>
    <property type="match status" value="1"/>
</dbReference>
<keyword evidence="13" id="KW-0325">Glycoprotein</keyword>
<dbReference type="GO" id="GO:0008083">
    <property type="term" value="F:growth factor activity"/>
    <property type="evidence" value="ECO:0007669"/>
    <property type="project" value="UniProtKB-KW"/>
</dbReference>
<dbReference type="OrthoDB" id="7451790at2759"/>
<dbReference type="PANTHER" id="PTHR46269">
    <property type="entry name" value="EPIPHYCAN-RELATED"/>
    <property type="match status" value="1"/>
</dbReference>
<evidence type="ECO:0000256" key="12">
    <source>
        <dbReference type="ARBA" id="ARBA00023157"/>
    </source>
</evidence>
<dbReference type="GO" id="GO:0031012">
    <property type="term" value="C:extracellular matrix"/>
    <property type="evidence" value="ECO:0007669"/>
    <property type="project" value="TreeGrafter"/>
</dbReference>
<evidence type="ECO:0000256" key="8">
    <source>
        <dbReference type="ARBA" id="ARBA00022729"/>
    </source>
</evidence>
<dbReference type="AlphaFoldDB" id="A0A7K5FX17"/>
<evidence type="ECO:0000256" key="3">
    <source>
        <dbReference type="ARBA" id="ARBA00006912"/>
    </source>
</evidence>
<comment type="function">
    <text evidence="1">Induces bone formation in conjunction with TGF-beta-1 or TGF-beta-2.</text>
</comment>
<keyword evidence="6" id="KW-0272">Extracellular matrix</keyword>
<dbReference type="GO" id="GO:0005615">
    <property type="term" value="C:extracellular space"/>
    <property type="evidence" value="ECO:0007669"/>
    <property type="project" value="TreeGrafter"/>
</dbReference>
<keyword evidence="7" id="KW-0433">Leucine-rich repeat</keyword>
<dbReference type="GO" id="GO:0061975">
    <property type="term" value="P:articular cartilage development"/>
    <property type="evidence" value="ECO:0007669"/>
    <property type="project" value="TreeGrafter"/>
</dbReference>
<evidence type="ECO:0000313" key="17">
    <source>
        <dbReference type="Proteomes" id="UP000562415"/>
    </source>
</evidence>
<proteinExistence type="inferred from homology"/>
<evidence type="ECO:0000256" key="10">
    <source>
        <dbReference type="ARBA" id="ARBA00022974"/>
    </source>
</evidence>
<evidence type="ECO:0000256" key="4">
    <source>
        <dbReference type="ARBA" id="ARBA00018423"/>
    </source>
</evidence>
<dbReference type="InterPro" id="IPR043547">
    <property type="entry name" value="Mimecan/Epiphycan/Opticin"/>
</dbReference>
<dbReference type="InterPro" id="IPR003591">
    <property type="entry name" value="Leu-rich_rpt_typical-subtyp"/>
</dbReference>
<comment type="similarity">
    <text evidence="3">Belongs to the small leucine-rich proteoglycan (SLRP) family. SLRP class III subfamily.</text>
</comment>
<dbReference type="GO" id="GO:0060348">
    <property type="term" value="P:bone development"/>
    <property type="evidence" value="ECO:0007669"/>
    <property type="project" value="TreeGrafter"/>
</dbReference>
<comment type="subcellular location">
    <subcellularLocation>
        <location evidence="2">Secreted</location>
        <location evidence="2">Extracellular space</location>
        <location evidence="2">Extracellular matrix</location>
    </subcellularLocation>
</comment>
<evidence type="ECO:0000256" key="2">
    <source>
        <dbReference type="ARBA" id="ARBA00004498"/>
    </source>
</evidence>
<dbReference type="PANTHER" id="PTHR46269:SF1">
    <property type="entry name" value="MIMECAN"/>
    <property type="match status" value="1"/>
</dbReference>
<dbReference type="EMBL" id="VYZH01005813">
    <property type="protein sequence ID" value="NWS49207.1"/>
    <property type="molecule type" value="Genomic_DNA"/>
</dbReference>
<keyword evidence="17" id="KW-1185">Reference proteome</keyword>
<feature type="non-terminal residue" evidence="16">
    <location>
        <position position="1"/>
    </location>
</feature>
<evidence type="ECO:0000256" key="13">
    <source>
        <dbReference type="ARBA" id="ARBA00023180"/>
    </source>
</evidence>
<dbReference type="InterPro" id="IPR001611">
    <property type="entry name" value="Leu-rich_rpt"/>
</dbReference>
<evidence type="ECO:0000313" key="16">
    <source>
        <dbReference type="EMBL" id="NWS49207.1"/>
    </source>
</evidence>
<feature type="non-terminal residue" evidence="16">
    <location>
        <position position="281"/>
    </location>
</feature>
<evidence type="ECO:0000256" key="7">
    <source>
        <dbReference type="ARBA" id="ARBA00022614"/>
    </source>
</evidence>
<gene>
    <name evidence="16" type="primary">Ogn</name>
    <name evidence="16" type="ORF">PROATE_R02597</name>
</gene>
<comment type="caution">
    <text evidence="16">The sequence shown here is derived from an EMBL/GenBank/DDBJ whole genome shotgun (WGS) entry which is preliminary data.</text>
</comment>
<keyword evidence="10" id="KW-0654">Proteoglycan</keyword>
<keyword evidence="9" id="KW-0677">Repeat</keyword>
<reference evidence="16 17" key="1">
    <citation type="submission" date="2019-09" db="EMBL/GenBank/DDBJ databases">
        <title>Bird 10,000 Genomes (B10K) Project - Family phase.</title>
        <authorList>
            <person name="Zhang G."/>
        </authorList>
    </citation>
    <scope>NUCLEOTIDE SEQUENCE [LARGE SCALE GENOMIC DNA]</scope>
    <source>
        <strain evidence="16">B10K-DU-017-47</strain>
    </source>
</reference>